<evidence type="ECO:0000256" key="1">
    <source>
        <dbReference type="SAM" id="Phobius"/>
    </source>
</evidence>
<accession>A0A0A9CM66</accession>
<sequence length="41" mass="4937">MYLVTPTLFTFPLFFVLMSCLCPLQSRMQMQCRETKHMYLS</sequence>
<keyword evidence="1" id="KW-1133">Transmembrane helix</keyword>
<organism evidence="2">
    <name type="scientific">Arundo donax</name>
    <name type="common">Giant reed</name>
    <name type="synonym">Donax arundinaceus</name>
    <dbReference type="NCBI Taxonomy" id="35708"/>
    <lineage>
        <taxon>Eukaryota</taxon>
        <taxon>Viridiplantae</taxon>
        <taxon>Streptophyta</taxon>
        <taxon>Embryophyta</taxon>
        <taxon>Tracheophyta</taxon>
        <taxon>Spermatophyta</taxon>
        <taxon>Magnoliopsida</taxon>
        <taxon>Liliopsida</taxon>
        <taxon>Poales</taxon>
        <taxon>Poaceae</taxon>
        <taxon>PACMAD clade</taxon>
        <taxon>Arundinoideae</taxon>
        <taxon>Arundineae</taxon>
        <taxon>Arundo</taxon>
    </lineage>
</organism>
<evidence type="ECO:0000313" key="2">
    <source>
        <dbReference type="EMBL" id="JAD76656.1"/>
    </source>
</evidence>
<keyword evidence="1" id="KW-0812">Transmembrane</keyword>
<dbReference type="EMBL" id="GBRH01221239">
    <property type="protein sequence ID" value="JAD76656.1"/>
    <property type="molecule type" value="Transcribed_RNA"/>
</dbReference>
<keyword evidence="1" id="KW-0472">Membrane</keyword>
<reference evidence="2" key="2">
    <citation type="journal article" date="2015" name="Data Brief">
        <title>Shoot transcriptome of the giant reed, Arundo donax.</title>
        <authorList>
            <person name="Barrero R.A."/>
            <person name="Guerrero F.D."/>
            <person name="Moolhuijzen P."/>
            <person name="Goolsby J.A."/>
            <person name="Tidwell J."/>
            <person name="Bellgard S.E."/>
            <person name="Bellgard M.I."/>
        </authorList>
    </citation>
    <scope>NUCLEOTIDE SEQUENCE</scope>
    <source>
        <tissue evidence="2">Shoot tissue taken approximately 20 cm above the soil surface</tissue>
    </source>
</reference>
<feature type="transmembrane region" description="Helical" evidence="1">
    <location>
        <begin position="6"/>
        <end position="24"/>
    </location>
</feature>
<name>A0A0A9CM66_ARUDO</name>
<protein>
    <submittedName>
        <fullName evidence="2">Uncharacterized protein</fullName>
    </submittedName>
</protein>
<proteinExistence type="predicted"/>
<dbReference type="AlphaFoldDB" id="A0A0A9CM66"/>
<reference evidence="2" key="1">
    <citation type="submission" date="2014-09" db="EMBL/GenBank/DDBJ databases">
        <authorList>
            <person name="Magalhaes I.L.F."/>
            <person name="Oliveira U."/>
            <person name="Santos F.R."/>
            <person name="Vidigal T.H.D.A."/>
            <person name="Brescovit A.D."/>
            <person name="Santos A.J."/>
        </authorList>
    </citation>
    <scope>NUCLEOTIDE SEQUENCE</scope>
    <source>
        <tissue evidence="2">Shoot tissue taken approximately 20 cm above the soil surface</tissue>
    </source>
</reference>